<feature type="compositionally biased region" description="Low complexity" evidence="7">
    <location>
        <begin position="616"/>
        <end position="625"/>
    </location>
</feature>
<comment type="caution">
    <text evidence="11">The sequence shown here is derived from an EMBL/GenBank/DDBJ whole genome shotgun (WGS) entry which is preliminary data.</text>
</comment>
<keyword evidence="12" id="KW-1185">Reference proteome</keyword>
<evidence type="ECO:0000256" key="7">
    <source>
        <dbReference type="SAM" id="MobiDB-lite"/>
    </source>
</evidence>
<feature type="transmembrane region" description="Helical" evidence="8">
    <location>
        <begin position="148"/>
        <end position="170"/>
    </location>
</feature>
<feature type="compositionally biased region" description="Pro residues" evidence="7">
    <location>
        <begin position="596"/>
        <end position="615"/>
    </location>
</feature>
<dbReference type="InterPro" id="IPR003660">
    <property type="entry name" value="HAMP_dom"/>
</dbReference>
<comment type="similarity">
    <text evidence="2">Belongs to the adenylyl cyclase class-3 family.</text>
</comment>
<feature type="domain" description="Guanylate cyclase" evidence="9">
    <location>
        <begin position="342"/>
        <end position="466"/>
    </location>
</feature>
<dbReference type="PROSITE" id="PS50125">
    <property type="entry name" value="GUANYLATE_CYCLASE_2"/>
    <property type="match status" value="1"/>
</dbReference>
<dbReference type="SUPFAM" id="SSF55073">
    <property type="entry name" value="Nucleotide cyclase"/>
    <property type="match status" value="1"/>
</dbReference>
<feature type="region of interest" description="Disordered" evidence="7">
    <location>
        <begin position="534"/>
        <end position="641"/>
    </location>
</feature>
<dbReference type="PROSITE" id="PS50885">
    <property type="entry name" value="HAMP"/>
    <property type="match status" value="1"/>
</dbReference>
<dbReference type="EMBL" id="BAAAZG010000044">
    <property type="protein sequence ID" value="GAA4089403.1"/>
    <property type="molecule type" value="Genomic_DNA"/>
</dbReference>
<dbReference type="CDD" id="cd07302">
    <property type="entry name" value="CHD"/>
    <property type="match status" value="1"/>
</dbReference>
<evidence type="ECO:0000256" key="1">
    <source>
        <dbReference type="ARBA" id="ARBA00004651"/>
    </source>
</evidence>
<dbReference type="SMART" id="SM00304">
    <property type="entry name" value="HAMP"/>
    <property type="match status" value="1"/>
</dbReference>
<evidence type="ECO:0000256" key="2">
    <source>
        <dbReference type="ARBA" id="ARBA00005381"/>
    </source>
</evidence>
<protein>
    <submittedName>
        <fullName evidence="11">Adenylate/guanylate cyclase domain-containing protein</fullName>
    </submittedName>
</protein>
<dbReference type="InterPro" id="IPR029787">
    <property type="entry name" value="Nucleotide_cyclase"/>
</dbReference>
<feature type="compositionally biased region" description="Basic and acidic residues" evidence="7">
    <location>
        <begin position="567"/>
        <end position="576"/>
    </location>
</feature>
<feature type="transmembrane region" description="Helical" evidence="8">
    <location>
        <begin position="30"/>
        <end position="54"/>
    </location>
</feature>
<gene>
    <name evidence="11" type="ORF">GCM10022214_57580</name>
</gene>
<evidence type="ECO:0000256" key="3">
    <source>
        <dbReference type="ARBA" id="ARBA00022475"/>
    </source>
</evidence>
<feature type="domain" description="HAMP" evidence="10">
    <location>
        <begin position="257"/>
        <end position="309"/>
    </location>
</feature>
<keyword evidence="5 8" id="KW-1133">Transmembrane helix</keyword>
<keyword evidence="6 8" id="KW-0472">Membrane</keyword>
<dbReference type="InterPro" id="IPR001054">
    <property type="entry name" value="A/G_cyclase"/>
</dbReference>
<organism evidence="11 12">
    <name type="scientific">Actinomadura miaoliensis</name>
    <dbReference type="NCBI Taxonomy" id="430685"/>
    <lineage>
        <taxon>Bacteria</taxon>
        <taxon>Bacillati</taxon>
        <taxon>Actinomycetota</taxon>
        <taxon>Actinomycetes</taxon>
        <taxon>Streptosporangiales</taxon>
        <taxon>Thermomonosporaceae</taxon>
        <taxon>Actinomadura</taxon>
    </lineage>
</organism>
<evidence type="ECO:0000313" key="12">
    <source>
        <dbReference type="Proteomes" id="UP001500683"/>
    </source>
</evidence>
<dbReference type="PANTHER" id="PTHR43081:SF17">
    <property type="entry name" value="BLL5647 PROTEIN"/>
    <property type="match status" value="1"/>
</dbReference>
<evidence type="ECO:0000256" key="6">
    <source>
        <dbReference type="ARBA" id="ARBA00023136"/>
    </source>
</evidence>
<accession>A0ABP7WHW1</accession>
<evidence type="ECO:0000256" key="8">
    <source>
        <dbReference type="SAM" id="Phobius"/>
    </source>
</evidence>
<evidence type="ECO:0000313" key="11">
    <source>
        <dbReference type="EMBL" id="GAA4089403.1"/>
    </source>
</evidence>
<feature type="transmembrane region" description="Helical" evidence="8">
    <location>
        <begin position="230"/>
        <end position="248"/>
    </location>
</feature>
<keyword evidence="3" id="KW-1003">Cell membrane</keyword>
<evidence type="ECO:0000259" key="9">
    <source>
        <dbReference type="PROSITE" id="PS50125"/>
    </source>
</evidence>
<evidence type="ECO:0000256" key="4">
    <source>
        <dbReference type="ARBA" id="ARBA00022692"/>
    </source>
</evidence>
<dbReference type="Pfam" id="PF00211">
    <property type="entry name" value="Guanylate_cyc"/>
    <property type="match status" value="1"/>
</dbReference>
<feature type="transmembrane region" description="Helical" evidence="8">
    <location>
        <begin position="114"/>
        <end position="136"/>
    </location>
</feature>
<proteinExistence type="inferred from homology"/>
<dbReference type="CDD" id="cd06225">
    <property type="entry name" value="HAMP"/>
    <property type="match status" value="1"/>
</dbReference>
<feature type="transmembrane region" description="Helical" evidence="8">
    <location>
        <begin position="74"/>
        <end position="93"/>
    </location>
</feature>
<evidence type="ECO:0000256" key="5">
    <source>
        <dbReference type="ARBA" id="ARBA00022989"/>
    </source>
</evidence>
<dbReference type="PANTHER" id="PTHR43081">
    <property type="entry name" value="ADENYLATE CYCLASE, TERMINAL-DIFFERENTIATION SPECIFIC-RELATED"/>
    <property type="match status" value="1"/>
</dbReference>
<sequence length="641" mass="67485">MTGRAVARGLGARLDLPGVPRTMLEMRVRWVLLVVVGLANLGGAAVVLLFAIFVVPDPPLADPEYARVVNTIAFFSYPVVAAPVTLLVGLRLWRPVVRLVRDKGVPDAAQRRAVLLGPLRLTLLVGVMWGGGAAGWAVLDLTLFTGRLAVKAGLTCLLGAMTTCTIVYLLSERLLRPAAALVLASEPPRGLRLPGVTTRVMLAWALGTAIPILGLICVAIAALVTPGIGTAQLATTVLGLGGAALVVGMQVTYIATRAVADPIASVREGMARVERGDLGAQVEVYDASEVGQLQAGFNHMVAGLREHQRLRDLFGRHVGEEVAHLALESGDIRLGGETREVAVLFVDLAGSTRLADSRSPDQVVVLLNAFFGVVVNVVGRHGGWINKFEGDAALAIFGAPTRLPDAAGAALGAARELAARLRTEVPQLDAGVGVSAGPVVAGYIGAEQRFEYTVIGDPVNEAARLSDLAKTFPGRVLASGALLRAARPAEAEEWELGASVILRGRSKPTRLTMPRPPFVPTARRRLLPRPRVVRRRRLPAGDTSPWAGIVRQTKPSRTRIPGLRPFKRSESADDAPRPNQIKSAPTPARPIANDHPVPPPRTEPTPPPSTDPKPSPGAASTPSPGVESTPLPGVDATVDDG</sequence>
<keyword evidence="4 8" id="KW-0812">Transmembrane</keyword>
<comment type="subcellular location">
    <subcellularLocation>
        <location evidence="1">Cell membrane</location>
        <topology evidence="1">Multi-pass membrane protein</topology>
    </subcellularLocation>
</comment>
<dbReference type="SUPFAM" id="SSF158472">
    <property type="entry name" value="HAMP domain-like"/>
    <property type="match status" value="1"/>
</dbReference>
<dbReference type="SMART" id="SM00044">
    <property type="entry name" value="CYCc"/>
    <property type="match status" value="1"/>
</dbReference>
<evidence type="ECO:0000259" key="10">
    <source>
        <dbReference type="PROSITE" id="PS50885"/>
    </source>
</evidence>
<reference evidence="12" key="1">
    <citation type="journal article" date="2019" name="Int. J. Syst. Evol. Microbiol.">
        <title>The Global Catalogue of Microorganisms (GCM) 10K type strain sequencing project: providing services to taxonomists for standard genome sequencing and annotation.</title>
        <authorList>
            <consortium name="The Broad Institute Genomics Platform"/>
            <consortium name="The Broad Institute Genome Sequencing Center for Infectious Disease"/>
            <person name="Wu L."/>
            <person name="Ma J."/>
        </authorList>
    </citation>
    <scope>NUCLEOTIDE SEQUENCE [LARGE SCALE GENOMIC DNA]</scope>
    <source>
        <strain evidence="12">JCM 16702</strain>
    </source>
</reference>
<dbReference type="Gene3D" id="3.30.70.1230">
    <property type="entry name" value="Nucleotide cyclase"/>
    <property type="match status" value="1"/>
</dbReference>
<feature type="transmembrane region" description="Helical" evidence="8">
    <location>
        <begin position="201"/>
        <end position="224"/>
    </location>
</feature>
<dbReference type="Gene3D" id="6.10.340.10">
    <property type="match status" value="1"/>
</dbReference>
<dbReference type="Pfam" id="PF00672">
    <property type="entry name" value="HAMP"/>
    <property type="match status" value="1"/>
</dbReference>
<dbReference type="Proteomes" id="UP001500683">
    <property type="component" value="Unassembled WGS sequence"/>
</dbReference>
<dbReference type="InterPro" id="IPR050697">
    <property type="entry name" value="Adenylyl/Guanylyl_Cyclase_3/4"/>
</dbReference>
<name>A0ABP7WHW1_9ACTN</name>